<evidence type="ECO:0000256" key="5">
    <source>
        <dbReference type="ARBA" id="ARBA00023136"/>
    </source>
</evidence>
<evidence type="ECO:0000256" key="3">
    <source>
        <dbReference type="ARBA" id="ARBA00022692"/>
    </source>
</evidence>
<keyword evidence="6" id="KW-0175">Coiled coil</keyword>
<evidence type="ECO:0000256" key="6">
    <source>
        <dbReference type="SAM" id="Coils"/>
    </source>
</evidence>
<dbReference type="Pfam" id="PF25876">
    <property type="entry name" value="HH_MFP_RND"/>
    <property type="match status" value="1"/>
</dbReference>
<reference evidence="9 10" key="1">
    <citation type="journal article" date="2021" name="Int. J. Syst. Evol. Microbiol.">
        <title>Amazonocrinis nigriterrae gen. nov., sp. nov., Atlanticothrix silvestris gen. nov., sp. nov. and Dendronalium phyllosphericum gen. nov., sp. nov., nostocacean cyanobacteria from Brazilian environments.</title>
        <authorList>
            <person name="Alvarenga D.O."/>
            <person name="Andreote A.P.D."/>
            <person name="Branco L.H.Z."/>
            <person name="Delbaje E."/>
            <person name="Cruz R.B."/>
            <person name="Varani A.M."/>
            <person name="Fiore M.F."/>
        </authorList>
    </citation>
    <scope>NUCLEOTIDE SEQUENCE [LARGE SCALE GENOMIC DNA]</scope>
    <source>
        <strain evidence="9 10">CENA67</strain>
    </source>
</reference>
<dbReference type="PRINTS" id="PR01490">
    <property type="entry name" value="RTXTOXIND"/>
</dbReference>
<comment type="similarity">
    <text evidence="2">Belongs to the membrane fusion protein (MFP) (TC 8.A.1) family.</text>
</comment>
<evidence type="ECO:0000259" key="8">
    <source>
        <dbReference type="Pfam" id="PF26002"/>
    </source>
</evidence>
<evidence type="ECO:0000259" key="7">
    <source>
        <dbReference type="Pfam" id="PF25876"/>
    </source>
</evidence>
<dbReference type="Proteomes" id="UP000632766">
    <property type="component" value="Unassembled WGS sequence"/>
</dbReference>
<name>A0A8J7HNG5_9NOST</name>
<feature type="coiled-coil region" evidence="6">
    <location>
        <begin position="169"/>
        <end position="203"/>
    </location>
</feature>
<dbReference type="EMBL" id="JAECZC010000017">
    <property type="protein sequence ID" value="MBH8562903.1"/>
    <property type="molecule type" value="Genomic_DNA"/>
</dbReference>
<keyword evidence="4" id="KW-1133">Transmembrane helix</keyword>
<dbReference type="PANTHER" id="PTHR30386:SF26">
    <property type="entry name" value="TRANSPORT PROTEIN COMB"/>
    <property type="match status" value="1"/>
</dbReference>
<dbReference type="AlphaFoldDB" id="A0A8J7HNG5"/>
<dbReference type="Gene3D" id="2.40.30.170">
    <property type="match status" value="1"/>
</dbReference>
<gene>
    <name evidence="9" type="ORF">I8748_12045</name>
</gene>
<evidence type="ECO:0000313" key="10">
    <source>
        <dbReference type="Proteomes" id="UP000632766"/>
    </source>
</evidence>
<dbReference type="Gene3D" id="2.40.50.100">
    <property type="match status" value="1"/>
</dbReference>
<evidence type="ECO:0000256" key="4">
    <source>
        <dbReference type="ARBA" id="ARBA00022989"/>
    </source>
</evidence>
<dbReference type="PANTHER" id="PTHR30386">
    <property type="entry name" value="MEMBRANE FUSION SUBUNIT OF EMRAB-TOLC MULTIDRUG EFFLUX PUMP"/>
    <property type="match status" value="1"/>
</dbReference>
<evidence type="ECO:0000256" key="2">
    <source>
        <dbReference type="ARBA" id="ARBA00009477"/>
    </source>
</evidence>
<dbReference type="GO" id="GO:0016020">
    <property type="term" value="C:membrane"/>
    <property type="evidence" value="ECO:0007669"/>
    <property type="project" value="UniProtKB-SubCell"/>
</dbReference>
<keyword evidence="5" id="KW-0472">Membrane</keyword>
<sequence>MLYTYSKKLLPSEQNEEFLPPVSRWTSLAGIFLVVSLGAGISLSSWVKYNVTVKATAVVRPTGEIRLVQPKIEGTVKSILVKENQLVKQGDVIARLDDEQLQIKKSQLQDNIQQIRLQILQIYAQIRSLNTQITAEATVAERSVASAQADLARNQREYQERQITTNSELIAAQASLEKAEADLQKAQADLSFAEVDRDRYEQLAKLGAIGRREFEQKKLVVVQTKAILAAETKAVDIAKAKVQAAKAAVNPTTAIVAIAQERIGQETAKGEASLAILKKEKQALIQQRVEMQNQLGQSHKELLQVISQLQDTILRASANGIILKLNLRNPGQVLRASEAIAEIAPNNAPLVIKAVIPTQEIKNVAVGQKVQLRIDACPYPDYGTLNGVVTAVSPDAIASKSNNPEVAIPGSATSANSYFEATIQPEKTIFGNGDRQCHIQSGMEAKADIISKEETALQFMLRKARLIADL</sequence>
<dbReference type="InterPro" id="IPR058982">
    <property type="entry name" value="Beta-barrel_AprE"/>
</dbReference>
<organism evidence="9 10">
    <name type="scientific">Amazonocrinis nigriterrae CENA67</name>
    <dbReference type="NCBI Taxonomy" id="2794033"/>
    <lineage>
        <taxon>Bacteria</taxon>
        <taxon>Bacillati</taxon>
        <taxon>Cyanobacteriota</taxon>
        <taxon>Cyanophyceae</taxon>
        <taxon>Nostocales</taxon>
        <taxon>Nostocaceae</taxon>
        <taxon>Amazonocrinis</taxon>
        <taxon>Amazonocrinis nigriterrae</taxon>
    </lineage>
</organism>
<dbReference type="Pfam" id="PF26002">
    <property type="entry name" value="Beta-barrel_AprE"/>
    <property type="match status" value="1"/>
</dbReference>
<dbReference type="SUPFAM" id="SSF111369">
    <property type="entry name" value="HlyD-like secretion proteins"/>
    <property type="match status" value="2"/>
</dbReference>
<protein>
    <submittedName>
        <fullName evidence="9">HlyD family efflux transporter periplasmic adaptor subunit</fullName>
    </submittedName>
</protein>
<keyword evidence="10" id="KW-1185">Reference proteome</keyword>
<dbReference type="InterPro" id="IPR058624">
    <property type="entry name" value="MdtA-like_HH"/>
</dbReference>
<evidence type="ECO:0000256" key="1">
    <source>
        <dbReference type="ARBA" id="ARBA00004167"/>
    </source>
</evidence>
<feature type="domain" description="Multidrug resistance protein MdtA-like alpha-helical hairpin" evidence="7">
    <location>
        <begin position="176"/>
        <end position="241"/>
    </location>
</feature>
<comment type="caution">
    <text evidence="9">The sequence shown here is derived from an EMBL/GenBank/DDBJ whole genome shotgun (WGS) entry which is preliminary data.</text>
</comment>
<comment type="subcellular location">
    <subcellularLocation>
        <location evidence="1">Membrane</location>
        <topology evidence="1">Single-pass membrane protein</topology>
    </subcellularLocation>
</comment>
<feature type="domain" description="AprE-like beta-barrel" evidence="8">
    <location>
        <begin position="350"/>
        <end position="450"/>
    </location>
</feature>
<evidence type="ECO:0000313" key="9">
    <source>
        <dbReference type="EMBL" id="MBH8562903.1"/>
    </source>
</evidence>
<proteinExistence type="inferred from homology"/>
<keyword evidence="3" id="KW-0812">Transmembrane</keyword>
<accession>A0A8J7HNG5</accession>
<dbReference type="Gene3D" id="1.10.287.470">
    <property type="entry name" value="Helix hairpin bin"/>
    <property type="match status" value="1"/>
</dbReference>
<dbReference type="RefSeq" id="WP_198124803.1">
    <property type="nucleotide sequence ID" value="NZ_JAECZC010000017.1"/>
</dbReference>
<dbReference type="InterPro" id="IPR050739">
    <property type="entry name" value="MFP"/>
</dbReference>